<feature type="domain" description="Flagellar M-ring N-terminal" evidence="12">
    <location>
        <begin position="46"/>
        <end position="223"/>
    </location>
</feature>
<dbReference type="Proteomes" id="UP000256304">
    <property type="component" value="Unassembled WGS sequence"/>
</dbReference>
<gene>
    <name evidence="14" type="ORF">A8990_101207</name>
</gene>
<dbReference type="InterPro" id="IPR000067">
    <property type="entry name" value="FlgMring_FliF"/>
</dbReference>
<evidence type="ECO:0000313" key="15">
    <source>
        <dbReference type="Proteomes" id="UP000256304"/>
    </source>
</evidence>
<evidence type="ECO:0000256" key="6">
    <source>
        <dbReference type="ARBA" id="ARBA00022989"/>
    </source>
</evidence>
<evidence type="ECO:0000256" key="8">
    <source>
        <dbReference type="ARBA" id="ARBA00023143"/>
    </source>
</evidence>
<keyword evidence="5 11" id="KW-0812">Transmembrane</keyword>
<comment type="subcellular location">
    <subcellularLocation>
        <location evidence="1 9">Bacterial flagellum basal body</location>
    </subcellularLocation>
    <subcellularLocation>
        <location evidence="2">Cell membrane</location>
        <topology evidence="2">Multi-pass membrane protein</topology>
    </subcellularLocation>
</comment>
<keyword evidence="14" id="KW-0969">Cilium</keyword>
<dbReference type="NCBIfam" id="TIGR00206">
    <property type="entry name" value="fliF"/>
    <property type="match status" value="1"/>
</dbReference>
<dbReference type="GO" id="GO:0009431">
    <property type="term" value="C:bacterial-type flagellum basal body, MS ring"/>
    <property type="evidence" value="ECO:0007669"/>
    <property type="project" value="InterPro"/>
</dbReference>
<keyword evidence="14" id="KW-0282">Flagellum</keyword>
<accession>A0A3D9SKM5</accession>
<keyword evidence="8 9" id="KW-0975">Bacterial flagellum</keyword>
<dbReference type="Pfam" id="PF08345">
    <property type="entry name" value="YscJ_FliF_C"/>
    <property type="match status" value="1"/>
</dbReference>
<sequence>MNEKIAQYRAKIAGFWNAMEKKQKIWLGASLGILILAIVLLTYLFSRVSYEVAFQDLGSTDAAAVMEYLDTNKIPYKLENAGQNILVPAADAAKVKVEAGSQGLVQNGSIGFEQFNDSGSMFGPTDRVMDIQYRNALNGEIQKLLNVMQGVKTSHVLVNLPEESVFLTDQEKEEASASITMSFRPGYRPTQKEIDGYFNLVKTSIPHIKPENITISSPEGEMLPSSNIGTNGSGSELADEHYQIQRKFENDLKQKIQSQLAPMVGANNLVVMITSSFNFDKKKQDQQVVAPLENNNNNGIIISEENNSKTATGASSGSGGVAGTGETDVPGYQATDGSGGSSEENSSKVNYEINKNLISIESAPYVIKDMSISVGVEKSALSAEAKTEMNNFLLTTVRTQLAESGQNVNDDALIQKKISIMAQTFVTNDGATSSAILSTGWLTAIGVAALAIIGGLGYMVVRRRRQAALVQEMAETPGKVEYPTIDLENVTNENQVRKQLETLAKRKPEEFVNLLRTWLVDE</sequence>
<protein>
    <recommendedName>
        <fullName evidence="9">Flagellar M-ring protein</fullName>
    </recommendedName>
</protein>
<dbReference type="InterPro" id="IPR045851">
    <property type="entry name" value="AMP-bd_C_sf"/>
</dbReference>
<dbReference type="RefSeq" id="WP_116187139.1">
    <property type="nucleotide sequence ID" value="NZ_QTTN01000001.1"/>
</dbReference>
<dbReference type="GO" id="GO:0003774">
    <property type="term" value="F:cytoskeletal motor activity"/>
    <property type="evidence" value="ECO:0007669"/>
    <property type="project" value="InterPro"/>
</dbReference>
<comment type="caution">
    <text evidence="14">The sequence shown here is derived from an EMBL/GenBank/DDBJ whole genome shotgun (WGS) entry which is preliminary data.</text>
</comment>
<dbReference type="EMBL" id="QTTN01000001">
    <property type="protein sequence ID" value="REE94413.1"/>
    <property type="molecule type" value="Genomic_DNA"/>
</dbReference>
<evidence type="ECO:0000256" key="1">
    <source>
        <dbReference type="ARBA" id="ARBA00004117"/>
    </source>
</evidence>
<evidence type="ECO:0000256" key="11">
    <source>
        <dbReference type="SAM" id="Phobius"/>
    </source>
</evidence>
<evidence type="ECO:0000256" key="7">
    <source>
        <dbReference type="ARBA" id="ARBA00023136"/>
    </source>
</evidence>
<dbReference type="Pfam" id="PF01514">
    <property type="entry name" value="YscJ_FliF"/>
    <property type="match status" value="1"/>
</dbReference>
<dbReference type="InterPro" id="IPR043427">
    <property type="entry name" value="YscJ/FliF"/>
</dbReference>
<feature type="region of interest" description="Disordered" evidence="10">
    <location>
        <begin position="305"/>
        <end position="347"/>
    </location>
</feature>
<feature type="compositionally biased region" description="Low complexity" evidence="10">
    <location>
        <begin position="305"/>
        <end position="315"/>
    </location>
</feature>
<dbReference type="GO" id="GO:0071973">
    <property type="term" value="P:bacterial-type flagellum-dependent cell motility"/>
    <property type="evidence" value="ECO:0007669"/>
    <property type="project" value="InterPro"/>
</dbReference>
<dbReference type="InterPro" id="IPR006182">
    <property type="entry name" value="FliF_N_dom"/>
</dbReference>
<evidence type="ECO:0000256" key="10">
    <source>
        <dbReference type="SAM" id="MobiDB-lite"/>
    </source>
</evidence>
<evidence type="ECO:0000256" key="4">
    <source>
        <dbReference type="ARBA" id="ARBA00022475"/>
    </source>
</evidence>
<dbReference type="OrthoDB" id="9807026at2"/>
<organism evidence="14 15">
    <name type="scientific">Paenibacillus taihuensis</name>
    <dbReference type="NCBI Taxonomy" id="1156355"/>
    <lineage>
        <taxon>Bacteria</taxon>
        <taxon>Bacillati</taxon>
        <taxon>Bacillota</taxon>
        <taxon>Bacilli</taxon>
        <taxon>Bacillales</taxon>
        <taxon>Paenibacillaceae</taxon>
        <taxon>Paenibacillus</taxon>
    </lineage>
</organism>
<evidence type="ECO:0000256" key="5">
    <source>
        <dbReference type="ARBA" id="ARBA00022692"/>
    </source>
</evidence>
<keyword evidence="15" id="KW-1185">Reference proteome</keyword>
<evidence type="ECO:0000256" key="2">
    <source>
        <dbReference type="ARBA" id="ARBA00004651"/>
    </source>
</evidence>
<evidence type="ECO:0000256" key="9">
    <source>
        <dbReference type="PIRNR" id="PIRNR004862"/>
    </source>
</evidence>
<dbReference type="PANTHER" id="PTHR30046:SF0">
    <property type="entry name" value="FLAGELLAR M-RING PROTEIN"/>
    <property type="match status" value="1"/>
</dbReference>
<evidence type="ECO:0000256" key="3">
    <source>
        <dbReference type="ARBA" id="ARBA00007971"/>
    </source>
</evidence>
<keyword evidence="4" id="KW-1003">Cell membrane</keyword>
<name>A0A3D9SKM5_9BACL</name>
<dbReference type="PIRSF" id="PIRSF004862">
    <property type="entry name" value="FliF"/>
    <property type="match status" value="1"/>
</dbReference>
<keyword evidence="7 11" id="KW-0472">Membrane</keyword>
<keyword evidence="14" id="KW-0966">Cell projection</keyword>
<dbReference type="PRINTS" id="PR01009">
    <property type="entry name" value="FLGMRINGFLIF"/>
</dbReference>
<comment type="similarity">
    <text evidence="3 9">Belongs to the FliF family.</text>
</comment>
<reference evidence="14 15" key="1">
    <citation type="submission" date="2018-08" db="EMBL/GenBank/DDBJ databases">
        <title>Genomic Encyclopedia of Type Strains, Phase III (KMG-III): the genomes of soil and plant-associated and newly described type strains.</title>
        <authorList>
            <person name="Whitman W."/>
        </authorList>
    </citation>
    <scope>NUCLEOTIDE SEQUENCE [LARGE SCALE GENOMIC DNA]</scope>
    <source>
        <strain evidence="14 15">CGMCC 1.10966</strain>
    </source>
</reference>
<feature type="domain" description="Flagellar M-ring C-terminal" evidence="13">
    <location>
        <begin position="260"/>
        <end position="392"/>
    </location>
</feature>
<dbReference type="PANTHER" id="PTHR30046">
    <property type="entry name" value="FLAGELLAR M-RING PROTEIN"/>
    <property type="match status" value="1"/>
</dbReference>
<dbReference type="GO" id="GO:0005886">
    <property type="term" value="C:plasma membrane"/>
    <property type="evidence" value="ECO:0007669"/>
    <property type="project" value="UniProtKB-SubCell"/>
</dbReference>
<proteinExistence type="inferred from homology"/>
<comment type="function">
    <text evidence="9">The M ring may be actively involved in energy transduction.</text>
</comment>
<evidence type="ECO:0000259" key="12">
    <source>
        <dbReference type="Pfam" id="PF01514"/>
    </source>
</evidence>
<evidence type="ECO:0000259" key="13">
    <source>
        <dbReference type="Pfam" id="PF08345"/>
    </source>
</evidence>
<keyword evidence="6 11" id="KW-1133">Transmembrane helix</keyword>
<dbReference type="Gene3D" id="3.30.300.30">
    <property type="match status" value="1"/>
</dbReference>
<feature type="transmembrane region" description="Helical" evidence="11">
    <location>
        <begin position="25"/>
        <end position="45"/>
    </location>
</feature>
<dbReference type="InterPro" id="IPR013556">
    <property type="entry name" value="Flag_M-ring_C"/>
</dbReference>
<dbReference type="AlphaFoldDB" id="A0A3D9SKM5"/>
<feature type="transmembrane region" description="Helical" evidence="11">
    <location>
        <begin position="441"/>
        <end position="461"/>
    </location>
</feature>
<evidence type="ECO:0000313" key="14">
    <source>
        <dbReference type="EMBL" id="REE94413.1"/>
    </source>
</evidence>